<dbReference type="AlphaFoldDB" id="A0A397UJT0"/>
<dbReference type="Pfam" id="PF00505">
    <property type="entry name" value="HMG_box"/>
    <property type="match status" value="1"/>
</dbReference>
<keyword evidence="4" id="KW-1185">Reference proteome</keyword>
<evidence type="ECO:0000259" key="2">
    <source>
        <dbReference type="PROSITE" id="PS50118"/>
    </source>
</evidence>
<dbReference type="GO" id="GO:0003677">
    <property type="term" value="F:DNA binding"/>
    <property type="evidence" value="ECO:0007669"/>
    <property type="project" value="UniProtKB-UniRule"/>
</dbReference>
<organism evidence="3 4">
    <name type="scientific">Gigaspora rosea</name>
    <dbReference type="NCBI Taxonomy" id="44941"/>
    <lineage>
        <taxon>Eukaryota</taxon>
        <taxon>Fungi</taxon>
        <taxon>Fungi incertae sedis</taxon>
        <taxon>Mucoromycota</taxon>
        <taxon>Glomeromycotina</taxon>
        <taxon>Glomeromycetes</taxon>
        <taxon>Diversisporales</taxon>
        <taxon>Gigasporaceae</taxon>
        <taxon>Gigaspora</taxon>
    </lineage>
</organism>
<dbReference type="SUPFAM" id="SSF47095">
    <property type="entry name" value="HMG-box"/>
    <property type="match status" value="1"/>
</dbReference>
<evidence type="ECO:0000313" key="3">
    <source>
        <dbReference type="EMBL" id="RIB10490.1"/>
    </source>
</evidence>
<evidence type="ECO:0000313" key="4">
    <source>
        <dbReference type="Proteomes" id="UP000266673"/>
    </source>
</evidence>
<dbReference type="SMART" id="SM00398">
    <property type="entry name" value="HMG"/>
    <property type="match status" value="1"/>
</dbReference>
<evidence type="ECO:0000256" key="1">
    <source>
        <dbReference type="PROSITE-ProRule" id="PRU00267"/>
    </source>
</evidence>
<feature type="DNA-binding region" description="HMG box" evidence="1">
    <location>
        <begin position="76"/>
        <end position="146"/>
    </location>
</feature>
<keyword evidence="1" id="KW-0539">Nucleus</keyword>
<proteinExistence type="predicted"/>
<reference evidence="3 4" key="1">
    <citation type="submission" date="2018-06" db="EMBL/GenBank/DDBJ databases">
        <title>Comparative genomics reveals the genomic features of Rhizophagus irregularis, R. cerebriforme, R. diaphanum and Gigaspora rosea, and their symbiotic lifestyle signature.</title>
        <authorList>
            <person name="Morin E."/>
            <person name="San Clemente H."/>
            <person name="Chen E.C.H."/>
            <person name="De La Providencia I."/>
            <person name="Hainaut M."/>
            <person name="Kuo A."/>
            <person name="Kohler A."/>
            <person name="Murat C."/>
            <person name="Tang N."/>
            <person name="Roy S."/>
            <person name="Loubradou J."/>
            <person name="Henrissat B."/>
            <person name="Grigoriev I.V."/>
            <person name="Corradi N."/>
            <person name="Roux C."/>
            <person name="Martin F.M."/>
        </authorList>
    </citation>
    <scope>NUCLEOTIDE SEQUENCE [LARGE SCALE GENOMIC DNA]</scope>
    <source>
        <strain evidence="3 4">DAOM 194757</strain>
    </source>
</reference>
<dbReference type="OrthoDB" id="6247875at2759"/>
<dbReference type="GO" id="GO:0005634">
    <property type="term" value="C:nucleus"/>
    <property type="evidence" value="ECO:0007669"/>
    <property type="project" value="UniProtKB-UniRule"/>
</dbReference>
<gene>
    <name evidence="3" type="ORF">C2G38_2043441</name>
</gene>
<dbReference type="InterPro" id="IPR009071">
    <property type="entry name" value="HMG_box_dom"/>
</dbReference>
<dbReference type="EMBL" id="QKWP01001244">
    <property type="protein sequence ID" value="RIB10490.1"/>
    <property type="molecule type" value="Genomic_DNA"/>
</dbReference>
<keyword evidence="1" id="KW-0238">DNA-binding</keyword>
<sequence>MKKRAKKTAKRRGFRFVNFTSNVTGTGFSWEKGEYVVNDVNDKPEYSAPYEFSLNVDDLIYPSTTSRRRSKNKDDPPRPQNSFLLFRRDFAAKYRSLHKGETIYAKKVSSLAAENWKEQSPYVKWFFKQLESEALNKHREMFPHYRYRPNKNKQNHNGESCLDFVTLQSQVIEIPAQTSTILDVSTAKSVNSSNFTF</sequence>
<dbReference type="InterPro" id="IPR036910">
    <property type="entry name" value="HMG_box_dom_sf"/>
</dbReference>
<name>A0A397UJT0_9GLOM</name>
<dbReference type="Proteomes" id="UP000266673">
    <property type="component" value="Unassembled WGS sequence"/>
</dbReference>
<feature type="domain" description="HMG box" evidence="2">
    <location>
        <begin position="76"/>
        <end position="146"/>
    </location>
</feature>
<accession>A0A397UJT0</accession>
<dbReference type="CDD" id="cd01389">
    <property type="entry name" value="HMG-box_ROX1-like"/>
    <property type="match status" value="1"/>
</dbReference>
<comment type="caution">
    <text evidence="3">The sequence shown here is derived from an EMBL/GenBank/DDBJ whole genome shotgun (WGS) entry which is preliminary data.</text>
</comment>
<dbReference type="PROSITE" id="PS50118">
    <property type="entry name" value="HMG_BOX_2"/>
    <property type="match status" value="1"/>
</dbReference>
<dbReference type="Gene3D" id="1.10.30.10">
    <property type="entry name" value="High mobility group box domain"/>
    <property type="match status" value="1"/>
</dbReference>
<protein>
    <recommendedName>
        <fullName evidence="2">HMG box domain-containing protein</fullName>
    </recommendedName>
</protein>